<dbReference type="PANTHER" id="PTHR22946">
    <property type="entry name" value="DIENELACTONE HYDROLASE DOMAIN-CONTAINING PROTEIN-RELATED"/>
    <property type="match status" value="1"/>
</dbReference>
<keyword evidence="2" id="KW-1185">Reference proteome</keyword>
<organism evidence="1 2">
    <name type="scientific">Pseudoxanthomonas japonensis</name>
    <dbReference type="NCBI Taxonomy" id="69284"/>
    <lineage>
        <taxon>Bacteria</taxon>
        <taxon>Pseudomonadati</taxon>
        <taxon>Pseudomonadota</taxon>
        <taxon>Gammaproteobacteria</taxon>
        <taxon>Lysobacterales</taxon>
        <taxon>Lysobacteraceae</taxon>
        <taxon>Pseudoxanthomonas</taxon>
    </lineage>
</organism>
<dbReference type="RefSeq" id="WP_162339070.1">
    <property type="nucleotide sequence ID" value="NZ_JBHSRQ010000013.1"/>
</dbReference>
<sequence>MLQEGGIIETAHVFGESLVGVLSRPRQIAEGRPAVILLNAGLVQRSGPFRVYAQLARALASCGFVVLRFDLSGRGDSANAVGASPGPVLKQQEADAAMQLVTGLTGVDRFVLSGICSGADDAFRLADGNARVAGIVLLDGYAYRTTGYKIRRYGPGLLDAGKVMRRVGRLFKRDEDGEHALDEGDFRDFPSPDEAVARLQRLSARDARVLLVYTGGAFRYFNHARQARECFGVAMDAPQVSLEYWPDCDHTFFQRKDRLRLNTRFSAWMRAQFPAT</sequence>
<gene>
    <name evidence="1" type="ORF">CSC78_17085</name>
</gene>
<dbReference type="GO" id="GO:0016787">
    <property type="term" value="F:hydrolase activity"/>
    <property type="evidence" value="ECO:0007669"/>
    <property type="project" value="UniProtKB-KW"/>
</dbReference>
<dbReference type="Proteomes" id="UP000781710">
    <property type="component" value="Unassembled WGS sequence"/>
</dbReference>
<name>A0ABQ6ZDA1_9GAMM</name>
<accession>A0ABQ6ZDA1</accession>
<reference evidence="1 2" key="1">
    <citation type="submission" date="2017-10" db="EMBL/GenBank/DDBJ databases">
        <title>Whole genome sequencing of members of genus Pseudoxanthomonas.</title>
        <authorList>
            <person name="Kumar S."/>
            <person name="Bansal K."/>
            <person name="Kaur A."/>
            <person name="Patil P."/>
            <person name="Sharma S."/>
            <person name="Patil P.B."/>
        </authorList>
    </citation>
    <scope>NUCLEOTIDE SEQUENCE [LARGE SCALE GENOMIC DNA]</scope>
    <source>
        <strain evidence="1 2">DSM 17109</strain>
    </source>
</reference>
<proteinExistence type="predicted"/>
<dbReference type="SUPFAM" id="SSF53474">
    <property type="entry name" value="alpha/beta-Hydrolases"/>
    <property type="match status" value="1"/>
</dbReference>
<dbReference type="EMBL" id="PDWW01000032">
    <property type="protein sequence ID" value="KAF1722555.1"/>
    <property type="molecule type" value="Genomic_DNA"/>
</dbReference>
<dbReference type="InterPro" id="IPR050261">
    <property type="entry name" value="FrsA_esterase"/>
</dbReference>
<evidence type="ECO:0000313" key="1">
    <source>
        <dbReference type="EMBL" id="KAF1722555.1"/>
    </source>
</evidence>
<comment type="caution">
    <text evidence="1">The sequence shown here is derived from an EMBL/GenBank/DDBJ whole genome shotgun (WGS) entry which is preliminary data.</text>
</comment>
<keyword evidence="1" id="KW-0378">Hydrolase</keyword>
<dbReference type="InterPro" id="IPR029058">
    <property type="entry name" value="AB_hydrolase_fold"/>
</dbReference>
<evidence type="ECO:0000313" key="2">
    <source>
        <dbReference type="Proteomes" id="UP000781710"/>
    </source>
</evidence>
<protein>
    <submittedName>
        <fullName evidence="1">Alpha/beta hydrolase</fullName>
    </submittedName>
</protein>
<dbReference type="Gene3D" id="3.40.50.1820">
    <property type="entry name" value="alpha/beta hydrolase"/>
    <property type="match status" value="1"/>
</dbReference>
<dbReference type="PANTHER" id="PTHR22946:SF0">
    <property type="entry name" value="DIENELACTONE HYDROLASE DOMAIN-CONTAINING PROTEIN"/>
    <property type="match status" value="1"/>
</dbReference>